<keyword evidence="6 9" id="KW-0812">Transmembrane</keyword>
<evidence type="ECO:0000256" key="1">
    <source>
        <dbReference type="ARBA" id="ARBA00004429"/>
    </source>
</evidence>
<dbReference type="NCBIfam" id="TIGR00915">
    <property type="entry name" value="2A0602"/>
    <property type="match status" value="1"/>
</dbReference>
<feature type="transmembrane region" description="Helical" evidence="9">
    <location>
        <begin position="971"/>
        <end position="994"/>
    </location>
</feature>
<keyword evidence="11" id="KW-1185">Reference proteome</keyword>
<reference evidence="10 11" key="1">
    <citation type="submission" date="2020-11" db="EMBL/GenBank/DDBJ databases">
        <authorList>
            <person name="Kim M.K."/>
        </authorList>
    </citation>
    <scope>NUCLEOTIDE SEQUENCE [LARGE SCALE GENOMIC DNA]</scope>
    <source>
        <strain evidence="10 11">BT439</strain>
    </source>
</reference>
<evidence type="ECO:0000256" key="9">
    <source>
        <dbReference type="SAM" id="Phobius"/>
    </source>
</evidence>
<dbReference type="GO" id="GO:0015562">
    <property type="term" value="F:efflux transmembrane transporter activity"/>
    <property type="evidence" value="ECO:0007669"/>
    <property type="project" value="InterPro"/>
</dbReference>
<dbReference type="EMBL" id="JADQDP010000006">
    <property type="protein sequence ID" value="MBF9144158.1"/>
    <property type="molecule type" value="Genomic_DNA"/>
</dbReference>
<keyword evidence="3" id="KW-0813">Transport</keyword>
<dbReference type="PANTHER" id="PTHR32063:SF9">
    <property type="entry name" value="SIMILAR TO MULTIDRUG RESISTANCE PROTEIN MEXB"/>
    <property type="match status" value="1"/>
</dbReference>
<comment type="subcellular location">
    <subcellularLocation>
        <location evidence="1">Cell inner membrane</location>
        <topology evidence="1">Multi-pass membrane protein</topology>
    </subcellularLocation>
</comment>
<dbReference type="Gene3D" id="3.30.2090.10">
    <property type="entry name" value="Multidrug efflux transporter AcrB TolC docking domain, DN and DC subdomains"/>
    <property type="match status" value="2"/>
</dbReference>
<dbReference type="AlphaFoldDB" id="A0A931BL11"/>
<keyword evidence="8 9" id="KW-0472">Membrane</keyword>
<dbReference type="Gene3D" id="3.30.70.1440">
    <property type="entry name" value="Multidrug efflux transporter AcrB pore domain"/>
    <property type="match status" value="1"/>
</dbReference>
<dbReference type="InterPro" id="IPR001036">
    <property type="entry name" value="Acrflvin-R"/>
</dbReference>
<feature type="transmembrane region" description="Helical" evidence="9">
    <location>
        <begin position="436"/>
        <end position="460"/>
    </location>
</feature>
<dbReference type="GO" id="GO:0009636">
    <property type="term" value="P:response to toxic substance"/>
    <property type="evidence" value="ECO:0007669"/>
    <property type="project" value="UniProtKB-ARBA"/>
</dbReference>
<proteinExistence type="inferred from homology"/>
<dbReference type="GO" id="GO:0005886">
    <property type="term" value="C:plasma membrane"/>
    <property type="evidence" value="ECO:0007669"/>
    <property type="project" value="UniProtKB-SubCell"/>
</dbReference>
<evidence type="ECO:0000256" key="7">
    <source>
        <dbReference type="ARBA" id="ARBA00022989"/>
    </source>
</evidence>
<dbReference type="SUPFAM" id="SSF82693">
    <property type="entry name" value="Multidrug efflux transporter AcrB pore domain, PN1, PN2, PC1 and PC2 subdomains"/>
    <property type="match status" value="4"/>
</dbReference>
<keyword evidence="4" id="KW-1003">Cell membrane</keyword>
<dbReference type="Pfam" id="PF00873">
    <property type="entry name" value="ACR_tran"/>
    <property type="match status" value="1"/>
</dbReference>
<comment type="similarity">
    <text evidence="2">Belongs to the resistance-nodulation-cell division (RND) (TC 2.A.6) family.</text>
</comment>
<keyword evidence="5" id="KW-0997">Cell inner membrane</keyword>
<dbReference type="PANTHER" id="PTHR32063">
    <property type="match status" value="1"/>
</dbReference>
<protein>
    <submittedName>
        <fullName evidence="10">Efflux RND transporter permease subunit</fullName>
    </submittedName>
</protein>
<feature type="transmembrane region" description="Helical" evidence="9">
    <location>
        <begin position="394"/>
        <end position="415"/>
    </location>
</feature>
<evidence type="ECO:0000256" key="4">
    <source>
        <dbReference type="ARBA" id="ARBA00022475"/>
    </source>
</evidence>
<dbReference type="InterPro" id="IPR004764">
    <property type="entry name" value="MdtF-like"/>
</dbReference>
<dbReference type="PRINTS" id="PR00702">
    <property type="entry name" value="ACRIFLAVINRP"/>
</dbReference>
<evidence type="ECO:0000256" key="6">
    <source>
        <dbReference type="ARBA" id="ARBA00022692"/>
    </source>
</evidence>
<organism evidence="10 11">
    <name type="scientific">Hymenobacter properus</name>
    <dbReference type="NCBI Taxonomy" id="2791026"/>
    <lineage>
        <taxon>Bacteria</taxon>
        <taxon>Pseudomonadati</taxon>
        <taxon>Bacteroidota</taxon>
        <taxon>Cytophagia</taxon>
        <taxon>Cytophagales</taxon>
        <taxon>Hymenobacteraceae</taxon>
        <taxon>Hymenobacter</taxon>
    </lineage>
</organism>
<name>A0A931BL11_9BACT</name>
<dbReference type="Proteomes" id="UP000645610">
    <property type="component" value="Unassembled WGS sequence"/>
</dbReference>
<feature type="transmembrane region" description="Helical" evidence="9">
    <location>
        <begin position="1006"/>
        <end position="1028"/>
    </location>
</feature>
<feature type="transmembrane region" description="Helical" evidence="9">
    <location>
        <begin position="899"/>
        <end position="919"/>
    </location>
</feature>
<evidence type="ECO:0000256" key="8">
    <source>
        <dbReference type="ARBA" id="ARBA00023136"/>
    </source>
</evidence>
<dbReference type="FunFam" id="1.20.1640.10:FF:000001">
    <property type="entry name" value="Efflux pump membrane transporter"/>
    <property type="match status" value="1"/>
</dbReference>
<evidence type="ECO:0000313" key="10">
    <source>
        <dbReference type="EMBL" id="MBF9144158.1"/>
    </source>
</evidence>
<feature type="transmembrane region" description="Helical" evidence="9">
    <location>
        <begin position="542"/>
        <end position="562"/>
    </location>
</feature>
<sequence>MFSKFIRRPVFAIVISVSILLMGGLAIMQLPTSQFPEISPPLVMVSASYPGASAKVLTESVLIPLEQAVNGVPGMKYMTSDAVSAGEANIQIVFNLGTNPDQAVVNVNTRIAQVLNRLPLIVQREGVIVNRVVPNMLMYVNLYSKDKNTDMKYLFNFAGVNMIPELQRLGGIGRASILGSRQYAMRVWLKPDRMRAYNISVDDVMKALDEQSVIGSPGRIGRADGKNAQSLEYVLSYQGRFNDVEQYKNVILRANANGESLHLKDVANVELGSEYYDIYSNLNQYPSAAIVLKQTYGSNASDVIKEVKAKLEELKKTSFPPGMDYKITYDVSNFLDASIENVIHTLRDAFILVALVVFIFLGDWRSTLIPALAVPVSLVGSFIAMQAFGLTINMITLFALVLSIGIVVDNAIVVIEAVHAKMDEQHLSPYNAVRQVVGEISGAIIGITIMMTAVFIPVSFMSGPVGIFYRQFSITMATAIVISGLVALTLTPVLCAMILKNHHGEPKKKTPLQRFFDWFNRGFEKLTNAYVGLLQRIVANRIVTFVMLVAFGLGIWAISAGLPAGFIPSEDQGLIYAIVQTPPGTTLEQTNAVSHRLRDLAKDVPGIANISTLAGYEVLTEGRGSNAGTCLIDLKPWSERKESIAEIVEQLEKKAKEIPGATIEFFEPPAVPGYGAAGGFQLQLLDKTNSGDYKALEKVNNEFIAKLKKRKELTGVFTFFSANYPQYELKIDNELAMQKGVSIGNAMNTLSILVGSTYELGFIKYQRFFKVFVQASPEYRKLPEDILNMWAKNDKGEMVPFSAFMKIVKTQGANEINRYNMYTTGSIRGGAAPGFSSGEAIKAVQEVAESLPHGYGIDWGGLSKDEVGRGNESTVIFLIVLVFVYLVLAAQYESFLLPLAVILSLVAGVFGSFLFIKMFGLANDIYAQVGLVMLVGLLGKNAVLIVEFAALKHEEGMSVRDAAIEGAKTRFRPILMTSFAFIAGLIPLVVATGAGAIGNRTIGSSALGGMLFGTVFGVIIIPGLYYFFGTLAGNSKLIKDENEAPILEGVEPRVKLEEMEPYA</sequence>
<dbReference type="SUPFAM" id="SSF82866">
    <property type="entry name" value="Multidrug efflux transporter AcrB transmembrane domain"/>
    <property type="match status" value="2"/>
</dbReference>
<gene>
    <name evidence="10" type="ORF">I2I01_21125</name>
</gene>
<dbReference type="SUPFAM" id="SSF82714">
    <property type="entry name" value="Multidrug efflux transporter AcrB TolC docking domain, DN and DC subdomains"/>
    <property type="match status" value="2"/>
</dbReference>
<feature type="transmembrane region" description="Helical" evidence="9">
    <location>
        <begin position="342"/>
        <end position="361"/>
    </location>
</feature>
<feature type="transmembrane region" description="Helical" evidence="9">
    <location>
        <begin position="925"/>
        <end position="950"/>
    </location>
</feature>
<comment type="caution">
    <text evidence="10">The sequence shown here is derived from an EMBL/GenBank/DDBJ whole genome shotgun (WGS) entry which is preliminary data.</text>
</comment>
<evidence type="ECO:0000313" key="11">
    <source>
        <dbReference type="Proteomes" id="UP000645610"/>
    </source>
</evidence>
<evidence type="ECO:0000256" key="5">
    <source>
        <dbReference type="ARBA" id="ARBA00022519"/>
    </source>
</evidence>
<keyword evidence="7 9" id="KW-1133">Transmembrane helix</keyword>
<dbReference type="InterPro" id="IPR027463">
    <property type="entry name" value="AcrB_DN_DC_subdom"/>
</dbReference>
<dbReference type="RefSeq" id="WP_196288511.1">
    <property type="nucleotide sequence ID" value="NZ_JADQDP010000006.1"/>
</dbReference>
<evidence type="ECO:0000256" key="2">
    <source>
        <dbReference type="ARBA" id="ARBA00010942"/>
    </source>
</evidence>
<evidence type="ECO:0000256" key="3">
    <source>
        <dbReference type="ARBA" id="ARBA00022448"/>
    </source>
</evidence>
<dbReference type="Gene3D" id="3.30.70.1430">
    <property type="entry name" value="Multidrug efflux transporter AcrB pore domain"/>
    <property type="match status" value="2"/>
</dbReference>
<feature type="transmembrane region" description="Helical" evidence="9">
    <location>
        <begin position="472"/>
        <end position="499"/>
    </location>
</feature>
<dbReference type="GO" id="GO:0042910">
    <property type="term" value="F:xenobiotic transmembrane transporter activity"/>
    <property type="evidence" value="ECO:0007669"/>
    <property type="project" value="TreeGrafter"/>
</dbReference>
<dbReference type="Gene3D" id="1.20.1640.10">
    <property type="entry name" value="Multidrug efflux transporter AcrB transmembrane domain"/>
    <property type="match status" value="2"/>
</dbReference>
<feature type="transmembrane region" description="Helical" evidence="9">
    <location>
        <begin position="874"/>
        <end position="892"/>
    </location>
</feature>
<feature type="transmembrane region" description="Helical" evidence="9">
    <location>
        <begin position="368"/>
        <end position="388"/>
    </location>
</feature>
<accession>A0A931BL11</accession>
<dbReference type="Gene3D" id="3.30.70.1320">
    <property type="entry name" value="Multidrug efflux transporter AcrB pore domain like"/>
    <property type="match status" value="1"/>
</dbReference>